<name>A0A8X8AGR9_POPTO</name>
<keyword evidence="5" id="KW-0804">Transcription</keyword>
<evidence type="ECO:0000256" key="2">
    <source>
        <dbReference type="ARBA" id="ARBA00009788"/>
    </source>
</evidence>
<evidence type="ECO:0000256" key="7">
    <source>
        <dbReference type="ARBA" id="ARBA00058775"/>
    </source>
</evidence>
<sequence>MKQSKDPFEAAYVEQEESPPESPVAQDDYDTQASNAAAADDSQGAAVGQDDDDLGGGGRNDFAHSSDRPSASRPMLGSARSKAKNKDDDEEEEEDNMDVELSKLASTADPDKMAKMQTEIFQELSSYVHGALHGRRDDMVSRRRHFFELFPFVSLFRTILAQFTEEQMSRYESFRRSALQKTNMKRLLVSITGTQKISLPMTIVVCGIAKMFVGELVETARIVMTERKESGPIRPCHIREAYRRLKLEGKVPKRSVPRLFR</sequence>
<evidence type="ECO:0000313" key="10">
    <source>
        <dbReference type="EMBL" id="KAG6788071.1"/>
    </source>
</evidence>
<feature type="region of interest" description="Disordered" evidence="8">
    <location>
        <begin position="1"/>
        <end position="111"/>
    </location>
</feature>
<evidence type="ECO:0000313" key="11">
    <source>
        <dbReference type="Proteomes" id="UP000886885"/>
    </source>
</evidence>
<feature type="domain" description="TAFII28-like protein" evidence="9">
    <location>
        <begin position="159"/>
        <end position="244"/>
    </location>
</feature>
<comment type="caution">
    <text evidence="10">The sequence shown here is derived from an EMBL/GenBank/DDBJ whole genome shotgun (WGS) entry which is preliminary data.</text>
</comment>
<dbReference type="Pfam" id="PF04719">
    <property type="entry name" value="TAFII28"/>
    <property type="match status" value="1"/>
</dbReference>
<keyword evidence="3" id="KW-0805">Transcription regulation</keyword>
<dbReference type="CDD" id="cd08048">
    <property type="entry name" value="HFD_TAF11"/>
    <property type="match status" value="1"/>
</dbReference>
<keyword evidence="4" id="KW-0010">Activator</keyword>
<dbReference type="AlphaFoldDB" id="A0A8X8AGR9"/>
<evidence type="ECO:0000256" key="6">
    <source>
        <dbReference type="ARBA" id="ARBA00023242"/>
    </source>
</evidence>
<evidence type="ECO:0000256" key="8">
    <source>
        <dbReference type="SAM" id="MobiDB-lite"/>
    </source>
</evidence>
<comment type="subcellular location">
    <subcellularLocation>
        <location evidence="1">Nucleus</location>
    </subcellularLocation>
</comment>
<dbReference type="PANTHER" id="PTHR13218:SF8">
    <property type="entry name" value="TRANSCRIPTION INITIATION FACTOR TFIID SUBUNIT 11"/>
    <property type="match status" value="1"/>
</dbReference>
<evidence type="ECO:0000256" key="1">
    <source>
        <dbReference type="ARBA" id="ARBA00004123"/>
    </source>
</evidence>
<dbReference type="PANTHER" id="PTHR13218">
    <property type="entry name" value="TRANSCRIPTION INITIATION FACTOR TFIID SUBUNIT 11-RELATED"/>
    <property type="match status" value="1"/>
</dbReference>
<comment type="similarity">
    <text evidence="2">Belongs to the TAF11 family.</text>
</comment>
<evidence type="ECO:0000256" key="3">
    <source>
        <dbReference type="ARBA" id="ARBA00023015"/>
    </source>
</evidence>
<dbReference type="GO" id="GO:0051123">
    <property type="term" value="P:RNA polymerase II preinitiation complex assembly"/>
    <property type="evidence" value="ECO:0007669"/>
    <property type="project" value="InterPro"/>
</dbReference>
<proteinExistence type="inferred from homology"/>
<dbReference type="GO" id="GO:0005669">
    <property type="term" value="C:transcription factor TFIID complex"/>
    <property type="evidence" value="ECO:0007669"/>
    <property type="project" value="InterPro"/>
</dbReference>
<comment type="function">
    <text evidence="7">TAFs are components of the transcription factor IID (TFIID) complex that is essential for mediating regulation of RNA polymerase transcription.</text>
</comment>
<evidence type="ECO:0000256" key="4">
    <source>
        <dbReference type="ARBA" id="ARBA00023159"/>
    </source>
</evidence>
<dbReference type="OrthoDB" id="28335at2759"/>
<dbReference type="Proteomes" id="UP000886885">
    <property type="component" value="Chromosome 1D"/>
</dbReference>
<dbReference type="EMBL" id="JAAWWB010000002">
    <property type="protein sequence ID" value="KAG6788071.1"/>
    <property type="molecule type" value="Genomic_DNA"/>
</dbReference>
<dbReference type="GO" id="GO:0016251">
    <property type="term" value="F:RNA polymerase II general transcription initiation factor activity"/>
    <property type="evidence" value="ECO:0007669"/>
    <property type="project" value="TreeGrafter"/>
</dbReference>
<dbReference type="InterPro" id="IPR006809">
    <property type="entry name" value="TAFII28_dom"/>
</dbReference>
<accession>A0A8X8AGR9</accession>
<keyword evidence="6" id="KW-0539">Nucleus</keyword>
<feature type="compositionally biased region" description="Low complexity" evidence="8">
    <location>
        <begin position="36"/>
        <end position="48"/>
    </location>
</feature>
<protein>
    <recommendedName>
        <fullName evidence="9">TAFII28-like protein domain-containing protein</fullName>
    </recommendedName>
</protein>
<feature type="compositionally biased region" description="Acidic residues" evidence="8">
    <location>
        <begin position="88"/>
        <end position="98"/>
    </location>
</feature>
<evidence type="ECO:0000256" key="5">
    <source>
        <dbReference type="ARBA" id="ARBA00023163"/>
    </source>
</evidence>
<gene>
    <name evidence="10" type="ORF">POTOM_004124</name>
</gene>
<reference evidence="10" key="1">
    <citation type="journal article" date="2020" name="bioRxiv">
        <title>Hybrid origin of Populus tomentosa Carr. identified through genome sequencing and phylogenomic analysis.</title>
        <authorList>
            <person name="An X."/>
            <person name="Gao K."/>
            <person name="Chen Z."/>
            <person name="Li J."/>
            <person name="Yang X."/>
            <person name="Yang X."/>
            <person name="Zhou J."/>
            <person name="Guo T."/>
            <person name="Zhao T."/>
            <person name="Huang S."/>
            <person name="Miao D."/>
            <person name="Khan W.U."/>
            <person name="Rao P."/>
            <person name="Ye M."/>
            <person name="Lei B."/>
            <person name="Liao W."/>
            <person name="Wang J."/>
            <person name="Ji L."/>
            <person name="Li Y."/>
            <person name="Guo B."/>
            <person name="Mustafa N.S."/>
            <person name="Li S."/>
            <person name="Yun Q."/>
            <person name="Keller S.R."/>
            <person name="Mao J."/>
            <person name="Zhang R."/>
            <person name="Strauss S.H."/>
        </authorList>
    </citation>
    <scope>NUCLEOTIDE SEQUENCE</scope>
    <source>
        <strain evidence="10">GM15</strain>
        <tissue evidence="10">Leaf</tissue>
    </source>
</reference>
<dbReference type="FunFam" id="1.10.20.10:FF:000055">
    <property type="entry name" value="Transcription initiation factor TFIID subunit 11"/>
    <property type="match status" value="1"/>
</dbReference>
<dbReference type="InterPro" id="IPR045127">
    <property type="entry name" value="TAF11-like"/>
</dbReference>
<evidence type="ECO:0000259" key="9">
    <source>
        <dbReference type="Pfam" id="PF04719"/>
    </source>
</evidence>
<keyword evidence="11" id="KW-1185">Reference proteome</keyword>
<organism evidence="10 11">
    <name type="scientific">Populus tomentosa</name>
    <name type="common">Chinese white poplar</name>
    <dbReference type="NCBI Taxonomy" id="118781"/>
    <lineage>
        <taxon>Eukaryota</taxon>
        <taxon>Viridiplantae</taxon>
        <taxon>Streptophyta</taxon>
        <taxon>Embryophyta</taxon>
        <taxon>Tracheophyta</taxon>
        <taxon>Spermatophyta</taxon>
        <taxon>Magnoliopsida</taxon>
        <taxon>eudicotyledons</taxon>
        <taxon>Gunneridae</taxon>
        <taxon>Pentapetalae</taxon>
        <taxon>rosids</taxon>
        <taxon>fabids</taxon>
        <taxon>Malpighiales</taxon>
        <taxon>Salicaceae</taxon>
        <taxon>Saliceae</taxon>
        <taxon>Populus</taxon>
    </lineage>
</organism>